<keyword evidence="11" id="KW-0716">Sensory transduction</keyword>
<dbReference type="GO" id="GO:0005886">
    <property type="term" value="C:plasma membrane"/>
    <property type="evidence" value="ECO:0007669"/>
    <property type="project" value="UniProtKB-SubCell"/>
</dbReference>
<dbReference type="AlphaFoldDB" id="A0A8D0L4Q2"/>
<keyword evidence="9 10" id="KW-0807">Transducer</keyword>
<keyword evidence="2 11" id="KW-1003">Cell membrane</keyword>
<dbReference type="PANTHER" id="PTHR26454">
    <property type="entry name" value="OLFACTORY RECEPTOR"/>
    <property type="match status" value="1"/>
</dbReference>
<evidence type="ECO:0000256" key="8">
    <source>
        <dbReference type="ARBA" id="ARBA00023170"/>
    </source>
</evidence>
<dbReference type="Proteomes" id="UP000694392">
    <property type="component" value="Unplaced"/>
</dbReference>
<feature type="transmembrane region" description="Helical" evidence="11">
    <location>
        <begin position="138"/>
        <end position="161"/>
    </location>
</feature>
<reference evidence="13" key="2">
    <citation type="submission" date="2025-09" db="UniProtKB">
        <authorList>
            <consortium name="Ensembl"/>
        </authorList>
    </citation>
    <scope>IDENTIFICATION</scope>
</reference>
<dbReference type="PRINTS" id="PR00245">
    <property type="entry name" value="OLFACTORYR"/>
</dbReference>
<evidence type="ECO:0000256" key="1">
    <source>
        <dbReference type="ARBA" id="ARBA00004651"/>
    </source>
</evidence>
<proteinExistence type="inferred from homology"/>
<evidence type="ECO:0000256" key="3">
    <source>
        <dbReference type="ARBA" id="ARBA00022692"/>
    </source>
</evidence>
<evidence type="ECO:0000256" key="11">
    <source>
        <dbReference type="RuleBase" id="RU363047"/>
    </source>
</evidence>
<dbReference type="CDD" id="cd15912">
    <property type="entry name" value="7tmA_OR6C-like"/>
    <property type="match status" value="1"/>
</dbReference>
<evidence type="ECO:0000256" key="4">
    <source>
        <dbReference type="ARBA" id="ARBA00022725"/>
    </source>
</evidence>
<dbReference type="InterPro" id="IPR017452">
    <property type="entry name" value="GPCR_Rhodpsn_7TM"/>
</dbReference>
<dbReference type="PROSITE" id="PS00237">
    <property type="entry name" value="G_PROTEIN_RECEP_F1_1"/>
    <property type="match status" value="1"/>
</dbReference>
<dbReference type="PANTHER" id="PTHR26454:SF18">
    <property type="entry name" value="OLFACTORY RECEPTOR 6C76"/>
    <property type="match status" value="1"/>
</dbReference>
<evidence type="ECO:0000256" key="7">
    <source>
        <dbReference type="ARBA" id="ARBA00023136"/>
    </source>
</evidence>
<dbReference type="GeneTree" id="ENSGT01140000282532"/>
<keyword evidence="8 10" id="KW-0675">Receptor</keyword>
<evidence type="ECO:0000256" key="5">
    <source>
        <dbReference type="ARBA" id="ARBA00022989"/>
    </source>
</evidence>
<dbReference type="SUPFAM" id="SSF81321">
    <property type="entry name" value="Family A G protein-coupled receptor-like"/>
    <property type="match status" value="1"/>
</dbReference>
<feature type="transmembrane region" description="Helical" evidence="11">
    <location>
        <begin position="60"/>
        <end position="80"/>
    </location>
</feature>
<comment type="subcellular location">
    <subcellularLocation>
        <location evidence="1 11">Cell membrane</location>
        <topology evidence="1 11">Multi-pass membrane protein</topology>
    </subcellularLocation>
</comment>
<keyword evidence="5 11" id="KW-1133">Transmembrane helix</keyword>
<organism evidence="13 14">
    <name type="scientific">Sphenodon punctatus</name>
    <name type="common">Tuatara</name>
    <name type="synonym">Hatteria punctata</name>
    <dbReference type="NCBI Taxonomy" id="8508"/>
    <lineage>
        <taxon>Eukaryota</taxon>
        <taxon>Metazoa</taxon>
        <taxon>Chordata</taxon>
        <taxon>Craniata</taxon>
        <taxon>Vertebrata</taxon>
        <taxon>Euteleostomi</taxon>
        <taxon>Lepidosauria</taxon>
        <taxon>Sphenodontia</taxon>
        <taxon>Sphenodontidae</taxon>
        <taxon>Sphenodon</taxon>
    </lineage>
</organism>
<dbReference type="GO" id="GO:0004930">
    <property type="term" value="F:G protein-coupled receptor activity"/>
    <property type="evidence" value="ECO:0007669"/>
    <property type="project" value="UniProtKB-KW"/>
</dbReference>
<dbReference type="GO" id="GO:0004984">
    <property type="term" value="F:olfactory receptor activity"/>
    <property type="evidence" value="ECO:0007669"/>
    <property type="project" value="InterPro"/>
</dbReference>
<feature type="domain" description="G-protein coupled receptors family 1 profile" evidence="12">
    <location>
        <begin position="39"/>
        <end position="288"/>
    </location>
</feature>
<keyword evidence="14" id="KW-1185">Reference proteome</keyword>
<keyword evidence="6 10" id="KW-0297">G-protein coupled receptor</keyword>
<dbReference type="InterPro" id="IPR000276">
    <property type="entry name" value="GPCR_Rhodpsn"/>
</dbReference>
<feature type="transmembrane region" description="Helical" evidence="11">
    <location>
        <begin position="270"/>
        <end position="290"/>
    </location>
</feature>
<feature type="transmembrane region" description="Helical" evidence="11">
    <location>
        <begin position="23"/>
        <end position="48"/>
    </location>
</feature>
<keyword evidence="3 10" id="KW-0812">Transmembrane</keyword>
<evidence type="ECO:0000256" key="9">
    <source>
        <dbReference type="ARBA" id="ARBA00023224"/>
    </source>
</evidence>
<feature type="transmembrane region" description="Helical" evidence="11">
    <location>
        <begin position="236"/>
        <end position="258"/>
    </location>
</feature>
<sequence>MWNQTMVTEFILLGFTNIYELQIFLFILVLVIYLLTLTGNIMIISLTLFDRRLHTPMYFFLRNFSFLEISFSTVIIPKMLVNLISERKTISIVACFLQSFFYFLVGISEFFLLAAMSYDRYVAICNPLRYPIIMNRRLCIQLVLSCWLGSFFFVFVTTIVITSLPYCGPNIIDHFFCDNSPLIKLACADTRLIELVDFILAIIILLGTLAITTISYINIICTVLQLPSAKERQRAFSTCSAHIIVVSMFYGSCIFMYVRPSQSNGLELNKGVAILNTVVTPLLNPFIYSLRNKQVKEVIKLKY</sequence>
<evidence type="ECO:0000256" key="6">
    <source>
        <dbReference type="ARBA" id="ARBA00023040"/>
    </source>
</evidence>
<keyword evidence="7 11" id="KW-0472">Membrane</keyword>
<feature type="transmembrane region" description="Helical" evidence="11">
    <location>
        <begin position="198"/>
        <end position="224"/>
    </location>
</feature>
<dbReference type="PROSITE" id="PS50262">
    <property type="entry name" value="G_PROTEIN_RECEP_F1_2"/>
    <property type="match status" value="1"/>
</dbReference>
<evidence type="ECO:0000313" key="13">
    <source>
        <dbReference type="Ensembl" id="ENSSPUP00000007431.1"/>
    </source>
</evidence>
<accession>A0A8D0L4Q2</accession>
<evidence type="ECO:0000256" key="10">
    <source>
        <dbReference type="RuleBase" id="RU000688"/>
    </source>
</evidence>
<dbReference type="InterPro" id="IPR000725">
    <property type="entry name" value="Olfact_rcpt"/>
</dbReference>
<dbReference type="FunFam" id="1.20.1070.10:FF:000013">
    <property type="entry name" value="Olfactory receptor"/>
    <property type="match status" value="1"/>
</dbReference>
<evidence type="ECO:0000259" key="12">
    <source>
        <dbReference type="PROSITE" id="PS50262"/>
    </source>
</evidence>
<evidence type="ECO:0000256" key="2">
    <source>
        <dbReference type="ARBA" id="ARBA00022475"/>
    </source>
</evidence>
<dbReference type="Ensembl" id="ENSSPUT00000007919.1">
    <property type="protein sequence ID" value="ENSSPUP00000007431.1"/>
    <property type="gene ID" value="ENSSPUG00000005731.1"/>
</dbReference>
<dbReference type="Pfam" id="PF13853">
    <property type="entry name" value="7tm_4"/>
    <property type="match status" value="1"/>
</dbReference>
<name>A0A8D0L4Q2_SPHPU</name>
<protein>
    <recommendedName>
        <fullName evidence="11">Olfactory receptor</fullName>
    </recommendedName>
</protein>
<dbReference type="Gene3D" id="1.20.1070.10">
    <property type="entry name" value="Rhodopsin 7-helix transmembrane proteins"/>
    <property type="match status" value="1"/>
</dbReference>
<dbReference type="InterPro" id="IPR047132">
    <property type="entry name" value="Olfact_rcpt_6C-like"/>
</dbReference>
<dbReference type="OMA" id="STIMYIP"/>
<reference evidence="13" key="1">
    <citation type="submission" date="2025-08" db="UniProtKB">
        <authorList>
            <consortium name="Ensembl"/>
        </authorList>
    </citation>
    <scope>IDENTIFICATION</scope>
</reference>
<keyword evidence="4 11" id="KW-0552">Olfaction</keyword>
<feature type="transmembrane region" description="Helical" evidence="11">
    <location>
        <begin position="100"/>
        <end position="118"/>
    </location>
</feature>
<comment type="similarity">
    <text evidence="10">Belongs to the G-protein coupled receptor 1 family.</text>
</comment>
<evidence type="ECO:0000313" key="14">
    <source>
        <dbReference type="Proteomes" id="UP000694392"/>
    </source>
</evidence>
<dbReference type="PRINTS" id="PR00237">
    <property type="entry name" value="GPCRRHODOPSN"/>
</dbReference>